<evidence type="ECO:0000313" key="2">
    <source>
        <dbReference type="EMBL" id="PIQ66915.1"/>
    </source>
</evidence>
<evidence type="ECO:0000313" key="3">
    <source>
        <dbReference type="Proteomes" id="UP000229834"/>
    </source>
</evidence>
<keyword evidence="1" id="KW-1133">Transmembrane helix</keyword>
<accession>A0A2H0K6Q3</accession>
<evidence type="ECO:0008006" key="4">
    <source>
        <dbReference type="Google" id="ProtNLM"/>
    </source>
</evidence>
<sequence length="152" mass="16472">MNKGFTLIETMIYIALLTIIMTGALISIYQIFQSVNSINTKVSIQNEGNFVLKKINWTLSGVESIDIPSAGEFSDTLSVTKTGGAQITIRHNPANQSVEIQNGTENPFIPITSNNIQVTSLGFEATTSPVLGVTATTTLGNTVFQTLKYLRK</sequence>
<keyword evidence="1" id="KW-0812">Transmembrane</keyword>
<gene>
    <name evidence="2" type="ORF">COV95_01535</name>
</gene>
<name>A0A2H0K6Q3_9BACT</name>
<keyword evidence="1" id="KW-0472">Membrane</keyword>
<dbReference type="NCBIfam" id="TIGR02532">
    <property type="entry name" value="IV_pilin_GFxxxE"/>
    <property type="match status" value="1"/>
</dbReference>
<dbReference type="Proteomes" id="UP000229834">
    <property type="component" value="Unassembled WGS sequence"/>
</dbReference>
<organism evidence="2 3">
    <name type="scientific">Candidatus Zambryskibacteria bacterium CG11_big_fil_rev_8_21_14_0_20_40_24</name>
    <dbReference type="NCBI Taxonomy" id="1975116"/>
    <lineage>
        <taxon>Bacteria</taxon>
        <taxon>Candidatus Zambryskiibacteriota</taxon>
    </lineage>
</organism>
<evidence type="ECO:0000256" key="1">
    <source>
        <dbReference type="SAM" id="Phobius"/>
    </source>
</evidence>
<protein>
    <recommendedName>
        <fullName evidence="4">Prepilin-type N-terminal cleavage/methylation domain-containing protein</fullName>
    </recommendedName>
</protein>
<dbReference type="EMBL" id="PCVC01000047">
    <property type="protein sequence ID" value="PIQ66915.1"/>
    <property type="molecule type" value="Genomic_DNA"/>
</dbReference>
<dbReference type="AlphaFoldDB" id="A0A2H0K6Q3"/>
<comment type="caution">
    <text evidence="2">The sequence shown here is derived from an EMBL/GenBank/DDBJ whole genome shotgun (WGS) entry which is preliminary data.</text>
</comment>
<feature type="transmembrane region" description="Helical" evidence="1">
    <location>
        <begin position="12"/>
        <end position="32"/>
    </location>
</feature>
<proteinExistence type="predicted"/>
<reference evidence="2 3" key="1">
    <citation type="submission" date="2017-09" db="EMBL/GenBank/DDBJ databases">
        <title>Depth-based differentiation of microbial function through sediment-hosted aquifers and enrichment of novel symbionts in the deep terrestrial subsurface.</title>
        <authorList>
            <person name="Probst A.J."/>
            <person name="Ladd B."/>
            <person name="Jarett J.K."/>
            <person name="Geller-Mcgrath D.E."/>
            <person name="Sieber C.M."/>
            <person name="Emerson J.B."/>
            <person name="Anantharaman K."/>
            <person name="Thomas B.C."/>
            <person name="Malmstrom R."/>
            <person name="Stieglmeier M."/>
            <person name="Klingl A."/>
            <person name="Woyke T."/>
            <person name="Ryan C.M."/>
            <person name="Banfield J.F."/>
        </authorList>
    </citation>
    <scope>NUCLEOTIDE SEQUENCE [LARGE SCALE GENOMIC DNA]</scope>
    <source>
        <strain evidence="2">CG11_big_fil_rev_8_21_14_0_20_40_24</strain>
    </source>
</reference>
<dbReference type="InterPro" id="IPR012902">
    <property type="entry name" value="N_methyl_site"/>
</dbReference>
<dbReference type="Pfam" id="PF07963">
    <property type="entry name" value="N_methyl"/>
    <property type="match status" value="1"/>
</dbReference>